<dbReference type="AlphaFoldDB" id="A0AAD7G466"/>
<reference evidence="2" key="1">
    <citation type="submission" date="2023-03" db="EMBL/GenBank/DDBJ databases">
        <title>Massive genome expansion in bonnet fungi (Mycena s.s.) driven by repeated elements and novel gene families across ecological guilds.</title>
        <authorList>
            <consortium name="Lawrence Berkeley National Laboratory"/>
            <person name="Harder C.B."/>
            <person name="Miyauchi S."/>
            <person name="Viragh M."/>
            <person name="Kuo A."/>
            <person name="Thoen E."/>
            <person name="Andreopoulos B."/>
            <person name="Lu D."/>
            <person name="Skrede I."/>
            <person name="Drula E."/>
            <person name="Henrissat B."/>
            <person name="Morin E."/>
            <person name="Kohler A."/>
            <person name="Barry K."/>
            <person name="LaButti K."/>
            <person name="Morin E."/>
            <person name="Salamov A."/>
            <person name="Lipzen A."/>
            <person name="Mereny Z."/>
            <person name="Hegedus B."/>
            <person name="Baldrian P."/>
            <person name="Stursova M."/>
            <person name="Weitz H."/>
            <person name="Taylor A."/>
            <person name="Grigoriev I.V."/>
            <person name="Nagy L.G."/>
            <person name="Martin F."/>
            <person name="Kauserud H."/>
        </authorList>
    </citation>
    <scope>NUCLEOTIDE SEQUENCE</scope>
    <source>
        <strain evidence="2">CBHHK067</strain>
    </source>
</reference>
<feature type="region of interest" description="Disordered" evidence="1">
    <location>
        <begin position="182"/>
        <end position="205"/>
    </location>
</feature>
<accession>A0AAD7G466</accession>
<feature type="region of interest" description="Disordered" evidence="1">
    <location>
        <begin position="223"/>
        <end position="251"/>
    </location>
</feature>
<evidence type="ECO:0000313" key="2">
    <source>
        <dbReference type="EMBL" id="KAJ7664248.1"/>
    </source>
</evidence>
<comment type="caution">
    <text evidence="2">The sequence shown here is derived from an EMBL/GenBank/DDBJ whole genome shotgun (WGS) entry which is preliminary data.</text>
</comment>
<keyword evidence="3" id="KW-1185">Reference proteome</keyword>
<feature type="compositionally biased region" description="Basic and acidic residues" evidence="1">
    <location>
        <begin position="240"/>
        <end position="251"/>
    </location>
</feature>
<evidence type="ECO:0000313" key="3">
    <source>
        <dbReference type="Proteomes" id="UP001221757"/>
    </source>
</evidence>
<name>A0AAD7G466_MYCRO</name>
<proteinExistence type="predicted"/>
<evidence type="ECO:0000256" key="1">
    <source>
        <dbReference type="SAM" id="MobiDB-lite"/>
    </source>
</evidence>
<sequence length="355" mass="39415">MDYIGLETGIILKRPSLELNSHRIAFGPSGRNTILTVTWPLPFLQATSTTVIVTVAERSNRSNFYPIVAPSFFTKFYENFQCHDYFQATKPIVTVDPTQKRQRNAAIVTVTVASLQIALGALGGIIGGTNESFREKTGAPGNPDKIFCVGHSASGPREGLRRTDKVHTGRLVEIVKELPSHQRSVAEAPQEFKVRPDEQESVPINAPCHSTFRYNKREGVRRGLDAEETSPGPQPCSEYFSRESEPQIHGSKEKYTEISNIIQRDGGVVAHLFENAVVLEQASRDVEFLGQAENQFEISAFLPPEQLCLYEGSMDYPQGHSLQFMILTCRSKLNTTLGIVLVARAMGVYFTVISH</sequence>
<dbReference type="EMBL" id="JARKIE010000224">
    <property type="protein sequence ID" value="KAJ7664248.1"/>
    <property type="molecule type" value="Genomic_DNA"/>
</dbReference>
<protein>
    <submittedName>
        <fullName evidence="2">Uncharacterized protein</fullName>
    </submittedName>
</protein>
<dbReference type="Proteomes" id="UP001221757">
    <property type="component" value="Unassembled WGS sequence"/>
</dbReference>
<gene>
    <name evidence="2" type="ORF">B0H17DRAFT_1184754</name>
</gene>
<organism evidence="2 3">
    <name type="scientific">Mycena rosella</name>
    <name type="common">Pink bonnet</name>
    <name type="synonym">Agaricus rosellus</name>
    <dbReference type="NCBI Taxonomy" id="1033263"/>
    <lineage>
        <taxon>Eukaryota</taxon>
        <taxon>Fungi</taxon>
        <taxon>Dikarya</taxon>
        <taxon>Basidiomycota</taxon>
        <taxon>Agaricomycotina</taxon>
        <taxon>Agaricomycetes</taxon>
        <taxon>Agaricomycetidae</taxon>
        <taxon>Agaricales</taxon>
        <taxon>Marasmiineae</taxon>
        <taxon>Mycenaceae</taxon>
        <taxon>Mycena</taxon>
    </lineage>
</organism>